<evidence type="ECO:0000313" key="11">
    <source>
        <dbReference type="Proteomes" id="UP000561045"/>
    </source>
</evidence>
<dbReference type="InterPro" id="IPR045861">
    <property type="entry name" value="CorA_cytoplasmic_dom"/>
</dbReference>
<dbReference type="InterPro" id="IPR004488">
    <property type="entry name" value="Mg/Co-transport_prot_CorA"/>
</dbReference>
<evidence type="ECO:0000256" key="5">
    <source>
        <dbReference type="ARBA" id="ARBA00022692"/>
    </source>
</evidence>
<dbReference type="CDD" id="cd12828">
    <property type="entry name" value="TmCorA-like_1"/>
    <property type="match status" value="1"/>
</dbReference>
<dbReference type="EMBL" id="JACIET010000001">
    <property type="protein sequence ID" value="MBB4011270.1"/>
    <property type="molecule type" value="Genomic_DNA"/>
</dbReference>
<dbReference type="PANTHER" id="PTHR46494">
    <property type="entry name" value="CORA FAMILY METAL ION TRANSPORTER (EUROFUNG)"/>
    <property type="match status" value="1"/>
</dbReference>
<dbReference type="GO" id="GO:0050897">
    <property type="term" value="F:cobalt ion binding"/>
    <property type="evidence" value="ECO:0007669"/>
    <property type="project" value="TreeGrafter"/>
</dbReference>
<evidence type="ECO:0000256" key="9">
    <source>
        <dbReference type="SAM" id="MobiDB-lite"/>
    </source>
</evidence>
<feature type="transmembrane region" description="Helical" evidence="8">
    <location>
        <begin position="348"/>
        <end position="367"/>
    </location>
</feature>
<dbReference type="GO" id="GO:0005886">
    <property type="term" value="C:plasma membrane"/>
    <property type="evidence" value="ECO:0007669"/>
    <property type="project" value="UniProtKB-SubCell"/>
</dbReference>
<evidence type="ECO:0000256" key="4">
    <source>
        <dbReference type="ARBA" id="ARBA00022475"/>
    </source>
</evidence>
<keyword evidence="11" id="KW-1185">Reference proteome</keyword>
<dbReference type="Gene3D" id="3.30.460.20">
    <property type="entry name" value="CorA soluble domain-like"/>
    <property type="match status" value="1"/>
</dbReference>
<dbReference type="PANTHER" id="PTHR46494:SF1">
    <property type="entry name" value="CORA FAMILY METAL ION TRANSPORTER (EUROFUNG)"/>
    <property type="match status" value="1"/>
</dbReference>
<proteinExistence type="inferred from homology"/>
<organism evidence="10 11">
    <name type="scientific">Niveibacterium umoris</name>
    <dbReference type="NCBI Taxonomy" id="1193620"/>
    <lineage>
        <taxon>Bacteria</taxon>
        <taxon>Pseudomonadati</taxon>
        <taxon>Pseudomonadota</taxon>
        <taxon>Betaproteobacteria</taxon>
        <taxon>Rhodocyclales</taxon>
        <taxon>Rhodocyclaceae</taxon>
        <taxon>Niveibacterium</taxon>
    </lineage>
</organism>
<keyword evidence="7 8" id="KW-0472">Membrane</keyword>
<dbReference type="GO" id="GO:0015095">
    <property type="term" value="F:magnesium ion transmembrane transporter activity"/>
    <property type="evidence" value="ECO:0007669"/>
    <property type="project" value="UniProtKB-UniRule"/>
</dbReference>
<protein>
    <recommendedName>
        <fullName evidence="8">Magnesium transport protein CorA</fullName>
    </recommendedName>
</protein>
<keyword evidence="8" id="KW-0460">Magnesium</keyword>
<dbReference type="GO" id="GO:0000287">
    <property type="term" value="F:magnesium ion binding"/>
    <property type="evidence" value="ECO:0007669"/>
    <property type="project" value="TreeGrafter"/>
</dbReference>
<comment type="similarity">
    <text evidence="2 8">Belongs to the CorA metal ion transporter (MIT) (TC 1.A.35) family.</text>
</comment>
<keyword evidence="5 8" id="KW-0812">Transmembrane</keyword>
<dbReference type="Gene3D" id="1.20.58.340">
    <property type="entry name" value="Magnesium transport protein CorA, transmembrane region"/>
    <property type="match status" value="2"/>
</dbReference>
<feature type="region of interest" description="Disordered" evidence="9">
    <location>
        <begin position="1"/>
        <end position="20"/>
    </location>
</feature>
<dbReference type="GO" id="GO:0015087">
    <property type="term" value="F:cobalt ion transmembrane transporter activity"/>
    <property type="evidence" value="ECO:0007669"/>
    <property type="project" value="UniProtKB-UniRule"/>
</dbReference>
<evidence type="ECO:0000256" key="1">
    <source>
        <dbReference type="ARBA" id="ARBA00004651"/>
    </source>
</evidence>
<evidence type="ECO:0000256" key="7">
    <source>
        <dbReference type="ARBA" id="ARBA00023136"/>
    </source>
</evidence>
<dbReference type="Proteomes" id="UP000561045">
    <property type="component" value="Unassembled WGS sequence"/>
</dbReference>
<accession>A0A840BE19</accession>
<comment type="function">
    <text evidence="8">Mediates influx of magnesium ions.</text>
</comment>
<keyword evidence="4 8" id="KW-1003">Cell membrane</keyword>
<comment type="caution">
    <text evidence="10">The sequence shown here is derived from an EMBL/GenBank/DDBJ whole genome shotgun (WGS) entry which is preliminary data.</text>
</comment>
<keyword evidence="6 8" id="KW-1133">Transmembrane helix</keyword>
<keyword evidence="3 8" id="KW-0813">Transport</keyword>
<evidence type="ECO:0000313" key="10">
    <source>
        <dbReference type="EMBL" id="MBB4011270.1"/>
    </source>
</evidence>
<dbReference type="NCBIfam" id="TIGR00383">
    <property type="entry name" value="corA"/>
    <property type="match status" value="1"/>
</dbReference>
<dbReference type="InterPro" id="IPR002523">
    <property type="entry name" value="MgTranspt_CorA/ZnTranspt_ZntB"/>
</dbReference>
<feature type="transmembrane region" description="Helical" evidence="8">
    <location>
        <begin position="314"/>
        <end position="336"/>
    </location>
</feature>
<dbReference type="RefSeq" id="WP_242533101.1">
    <property type="nucleotide sequence ID" value="NZ_BAABLE010000011.1"/>
</dbReference>
<reference evidence="10 11" key="1">
    <citation type="submission" date="2020-08" db="EMBL/GenBank/DDBJ databases">
        <title>Genomic Encyclopedia of Type Strains, Phase IV (KMG-IV): sequencing the most valuable type-strain genomes for metagenomic binning, comparative biology and taxonomic classification.</title>
        <authorList>
            <person name="Goeker M."/>
        </authorList>
    </citation>
    <scope>NUCLEOTIDE SEQUENCE [LARGE SCALE GENOMIC DNA]</scope>
    <source>
        <strain evidence="10 11">DSM 106739</strain>
    </source>
</reference>
<evidence type="ECO:0000256" key="6">
    <source>
        <dbReference type="ARBA" id="ARBA00022989"/>
    </source>
</evidence>
<evidence type="ECO:0000256" key="2">
    <source>
        <dbReference type="ARBA" id="ARBA00009765"/>
    </source>
</evidence>
<gene>
    <name evidence="8" type="primary">corA</name>
    <name evidence="10" type="ORF">GGR36_000578</name>
</gene>
<name>A0A840BE19_9RHOO</name>
<keyword evidence="8" id="KW-0406">Ion transport</keyword>
<dbReference type="SUPFAM" id="SSF143865">
    <property type="entry name" value="CorA soluble domain-like"/>
    <property type="match status" value="1"/>
</dbReference>
<evidence type="ECO:0000256" key="8">
    <source>
        <dbReference type="RuleBase" id="RU362010"/>
    </source>
</evidence>
<comment type="subcellular location">
    <subcellularLocation>
        <location evidence="1">Cell membrane</location>
        <topology evidence="1">Multi-pass membrane protein</topology>
    </subcellularLocation>
    <subcellularLocation>
        <location evidence="8">Membrane</location>
        <topology evidence="8">Multi-pass membrane protein</topology>
    </subcellularLocation>
</comment>
<dbReference type="InterPro" id="IPR045863">
    <property type="entry name" value="CorA_TM1_TM2"/>
</dbReference>
<dbReference type="Pfam" id="PF01544">
    <property type="entry name" value="CorA"/>
    <property type="match status" value="1"/>
</dbReference>
<sequence>MDQTGAPMATKSRANARTRRIKRPDYAKKIGQPPGVLVHLGEIKTEHPAITLFEFDDSGLHEQRFASVLESRDYTPQHRVLWLNVYGLQEPEVMSEIGRRFGLHPLTLEDILNTHQRPKLDDYGNYLYAVARAWRANPETGEVISDQVSIVLGESFVLTFQEQPGGLFDPIRERLRKNVGAARERGPDYLAYSLLDAVVDRYFNCLDSLAGSVERVEDAMNQPRMSRLIGDINRLKHDTRELRRTVWPLREVVAGLQRADERFVRRSTDIYLRDVHDHIVQVVESLDSLRDATGDLLDLHLSLESQRLNVEVRALTVVSMLFMPATLISGIFGMNFHSIPWLERADGFWLAIGMMLFIASVMGLIFWRRQWLQST</sequence>
<evidence type="ECO:0000256" key="3">
    <source>
        <dbReference type="ARBA" id="ARBA00022448"/>
    </source>
</evidence>
<dbReference type="AlphaFoldDB" id="A0A840BE19"/>
<dbReference type="SUPFAM" id="SSF144083">
    <property type="entry name" value="Magnesium transport protein CorA, transmembrane region"/>
    <property type="match status" value="1"/>
</dbReference>